<keyword evidence="6" id="KW-1278">Translocase</keyword>
<comment type="subunit">
    <text evidence="8">Forms a stable energy-coupling factor (ECF) transporter complex composed of 2 membrane-embedded substrate-binding proteins (S component), 2 ATP-binding proteins (A component) and 2 transmembrane proteins (T component).</text>
</comment>
<dbReference type="RefSeq" id="WP_188698269.1">
    <property type="nucleotide sequence ID" value="NZ_BMIR01000026.1"/>
</dbReference>
<comment type="subcellular location">
    <subcellularLocation>
        <location evidence="1 8">Cell membrane</location>
        <topology evidence="1 8">Peripheral membrane protein</topology>
    </subcellularLocation>
</comment>
<dbReference type="GO" id="GO:0042626">
    <property type="term" value="F:ATPase-coupled transmembrane transporter activity"/>
    <property type="evidence" value="ECO:0007669"/>
    <property type="project" value="TreeGrafter"/>
</dbReference>
<dbReference type="PANTHER" id="PTHR43553">
    <property type="entry name" value="HEAVY METAL TRANSPORTER"/>
    <property type="match status" value="1"/>
</dbReference>
<dbReference type="InterPro" id="IPR015856">
    <property type="entry name" value="ABC_transpr_CbiO/EcfA_su"/>
</dbReference>
<evidence type="ECO:0000313" key="11">
    <source>
        <dbReference type="Proteomes" id="UP000628775"/>
    </source>
</evidence>
<comment type="function">
    <text evidence="8">ATP-binding (A) component of a common energy-coupling factor (ECF) ABC-transporter complex.</text>
</comment>
<dbReference type="InterPro" id="IPR003593">
    <property type="entry name" value="AAA+_ATPase"/>
</dbReference>
<dbReference type="GO" id="GO:0015087">
    <property type="term" value="F:cobalt ion transmembrane transporter activity"/>
    <property type="evidence" value="ECO:0007669"/>
    <property type="project" value="UniProtKB-ARBA"/>
</dbReference>
<keyword evidence="5 8" id="KW-0067">ATP-binding</keyword>
<evidence type="ECO:0000256" key="1">
    <source>
        <dbReference type="ARBA" id="ARBA00004202"/>
    </source>
</evidence>
<evidence type="ECO:0000259" key="9">
    <source>
        <dbReference type="PROSITE" id="PS50893"/>
    </source>
</evidence>
<dbReference type="InterPro" id="IPR030946">
    <property type="entry name" value="EcfA2"/>
</dbReference>
<dbReference type="NCBIfam" id="TIGR04521">
    <property type="entry name" value="ECF_ATPase_2"/>
    <property type="match status" value="1"/>
</dbReference>
<dbReference type="EMBL" id="BMIR01000026">
    <property type="protein sequence ID" value="GGE54602.1"/>
    <property type="molecule type" value="Genomic_DNA"/>
</dbReference>
<dbReference type="InterPro" id="IPR017871">
    <property type="entry name" value="ABC_transporter-like_CS"/>
</dbReference>
<dbReference type="FunFam" id="3.40.50.300:FF:000224">
    <property type="entry name" value="Energy-coupling factor transporter ATP-binding protein EcfA"/>
    <property type="match status" value="1"/>
</dbReference>
<accession>A0A8J2YM93</accession>
<dbReference type="GO" id="GO:0016887">
    <property type="term" value="F:ATP hydrolysis activity"/>
    <property type="evidence" value="ECO:0007669"/>
    <property type="project" value="InterPro"/>
</dbReference>
<dbReference type="PROSITE" id="PS00211">
    <property type="entry name" value="ABC_TRANSPORTER_1"/>
    <property type="match status" value="1"/>
</dbReference>
<reference evidence="10" key="2">
    <citation type="submission" date="2020-09" db="EMBL/GenBank/DDBJ databases">
        <authorList>
            <person name="Sun Q."/>
            <person name="Zhou Y."/>
        </authorList>
    </citation>
    <scope>NUCLEOTIDE SEQUENCE</scope>
    <source>
        <strain evidence="10">CGMCC 1.15371</strain>
    </source>
</reference>
<dbReference type="InterPro" id="IPR003439">
    <property type="entry name" value="ABC_transporter-like_ATP-bd"/>
</dbReference>
<name>A0A8J2YM93_9BACL</name>
<evidence type="ECO:0000256" key="7">
    <source>
        <dbReference type="ARBA" id="ARBA00023136"/>
    </source>
</evidence>
<dbReference type="PROSITE" id="PS50893">
    <property type="entry name" value="ABC_TRANSPORTER_2"/>
    <property type="match status" value="1"/>
</dbReference>
<feature type="domain" description="ABC transporter" evidence="9">
    <location>
        <begin position="3"/>
        <end position="246"/>
    </location>
</feature>
<evidence type="ECO:0000256" key="3">
    <source>
        <dbReference type="ARBA" id="ARBA00022475"/>
    </source>
</evidence>
<dbReference type="CDD" id="cd03225">
    <property type="entry name" value="ABC_cobalt_CbiO_domain1"/>
    <property type="match status" value="1"/>
</dbReference>
<dbReference type="AlphaFoldDB" id="A0A8J2YM93"/>
<dbReference type="InterPro" id="IPR050095">
    <property type="entry name" value="ECF_ABC_transporter_ATP-bd"/>
</dbReference>
<dbReference type="SUPFAM" id="SSF52540">
    <property type="entry name" value="P-loop containing nucleoside triphosphate hydrolases"/>
    <property type="match status" value="1"/>
</dbReference>
<dbReference type="Proteomes" id="UP000628775">
    <property type="component" value="Unassembled WGS sequence"/>
</dbReference>
<comment type="similarity">
    <text evidence="8">Belongs to the ABC transporter superfamily. Energy-coupling factor EcfA family.</text>
</comment>
<organism evidence="10 11">
    <name type="scientific">Pullulanibacillus camelliae</name>
    <dbReference type="NCBI Taxonomy" id="1707096"/>
    <lineage>
        <taxon>Bacteria</taxon>
        <taxon>Bacillati</taxon>
        <taxon>Bacillota</taxon>
        <taxon>Bacilli</taxon>
        <taxon>Bacillales</taxon>
        <taxon>Sporolactobacillaceae</taxon>
        <taxon>Pullulanibacillus</taxon>
    </lineage>
</organism>
<dbReference type="NCBIfam" id="NF010155">
    <property type="entry name" value="PRK13634.1"/>
    <property type="match status" value="1"/>
</dbReference>
<protein>
    <recommendedName>
        <fullName evidence="8">Energy-coupling factor transporter ATP-binding protein EcfA2</fullName>
        <ecNumber evidence="8">7.-.-.-</ecNumber>
    </recommendedName>
</protein>
<sequence length="290" mass="32429">MDIIIKNLTHVYQPNSPFERIALQDINVSIASGTFLTIIGHTGSGKSSLLQHLNGLLKPTRGEVIVGNTVLASGSKTKDLKALRQKVGMVFQYPEHQLFEETVEKDIMFGPINFGVSTDEARRRAHKAVELVHLPKTILEKSPFDLSGGQMRRVAIAGILAIEPEVLILDEPTAGLDPRGHREIMDLFVHLNKREGLTTIMVTHNMDDAALYSDEVMVMDRGHLVVKDRPEVVFQDVDRLNQLGLDIPQTMRFLQLLSAKAEKDFVTPLFGIDETADYIAERLKKEWDGV</sequence>
<evidence type="ECO:0000256" key="4">
    <source>
        <dbReference type="ARBA" id="ARBA00022741"/>
    </source>
</evidence>
<dbReference type="PANTHER" id="PTHR43553:SF27">
    <property type="entry name" value="ENERGY-COUPLING FACTOR TRANSPORTER ATP-BINDING PROTEIN ECFA2"/>
    <property type="match status" value="1"/>
</dbReference>
<evidence type="ECO:0000313" key="10">
    <source>
        <dbReference type="EMBL" id="GGE54602.1"/>
    </source>
</evidence>
<dbReference type="GO" id="GO:0005524">
    <property type="term" value="F:ATP binding"/>
    <property type="evidence" value="ECO:0007669"/>
    <property type="project" value="UniProtKB-UniRule"/>
</dbReference>
<dbReference type="EC" id="7.-.-.-" evidence="8"/>
<evidence type="ECO:0000256" key="6">
    <source>
        <dbReference type="ARBA" id="ARBA00022967"/>
    </source>
</evidence>
<comment type="caution">
    <text evidence="10">The sequence shown here is derived from an EMBL/GenBank/DDBJ whole genome shotgun (WGS) entry which is preliminary data.</text>
</comment>
<keyword evidence="7 8" id="KW-0472">Membrane</keyword>
<proteinExistence type="inferred from homology"/>
<dbReference type="Gene3D" id="3.40.50.300">
    <property type="entry name" value="P-loop containing nucleotide triphosphate hydrolases"/>
    <property type="match status" value="1"/>
</dbReference>
<keyword evidence="4 8" id="KW-0547">Nucleotide-binding</keyword>
<evidence type="ECO:0000256" key="5">
    <source>
        <dbReference type="ARBA" id="ARBA00022840"/>
    </source>
</evidence>
<dbReference type="SMART" id="SM00382">
    <property type="entry name" value="AAA"/>
    <property type="match status" value="1"/>
</dbReference>
<evidence type="ECO:0000256" key="2">
    <source>
        <dbReference type="ARBA" id="ARBA00022448"/>
    </source>
</evidence>
<keyword evidence="11" id="KW-1185">Reference proteome</keyword>
<evidence type="ECO:0000256" key="8">
    <source>
        <dbReference type="RuleBase" id="RU365104"/>
    </source>
</evidence>
<dbReference type="GO" id="GO:0043190">
    <property type="term" value="C:ATP-binding cassette (ABC) transporter complex"/>
    <property type="evidence" value="ECO:0007669"/>
    <property type="project" value="TreeGrafter"/>
</dbReference>
<keyword evidence="2 8" id="KW-0813">Transport</keyword>
<gene>
    <name evidence="10" type="primary">ecfA2</name>
    <name evidence="10" type="ORF">GCM10011391_36920</name>
</gene>
<reference evidence="10" key="1">
    <citation type="journal article" date="2014" name="Int. J. Syst. Evol. Microbiol.">
        <title>Complete genome sequence of Corynebacterium casei LMG S-19264T (=DSM 44701T), isolated from a smear-ripened cheese.</title>
        <authorList>
            <consortium name="US DOE Joint Genome Institute (JGI-PGF)"/>
            <person name="Walter F."/>
            <person name="Albersmeier A."/>
            <person name="Kalinowski J."/>
            <person name="Ruckert C."/>
        </authorList>
    </citation>
    <scope>NUCLEOTIDE SEQUENCE</scope>
    <source>
        <strain evidence="10">CGMCC 1.15371</strain>
    </source>
</reference>
<keyword evidence="3 8" id="KW-1003">Cell membrane</keyword>
<dbReference type="InterPro" id="IPR027417">
    <property type="entry name" value="P-loop_NTPase"/>
</dbReference>
<dbReference type="Pfam" id="PF00005">
    <property type="entry name" value="ABC_tran"/>
    <property type="match status" value="1"/>
</dbReference>